<feature type="region of interest" description="Disordered" evidence="11">
    <location>
        <begin position="1"/>
        <end position="53"/>
    </location>
</feature>
<dbReference type="InterPro" id="IPR045687">
    <property type="entry name" value="PIGG/GPI7_C"/>
</dbReference>
<organism evidence="14 15">
    <name type="scientific">Aspergillus luchuensis (strain CBS 106.47)</name>
    <dbReference type="NCBI Taxonomy" id="1137211"/>
    <lineage>
        <taxon>Eukaryota</taxon>
        <taxon>Fungi</taxon>
        <taxon>Dikarya</taxon>
        <taxon>Ascomycota</taxon>
        <taxon>Pezizomycotina</taxon>
        <taxon>Eurotiomycetes</taxon>
        <taxon>Eurotiomycetidae</taxon>
        <taxon>Eurotiales</taxon>
        <taxon>Aspergillaceae</taxon>
        <taxon>Aspergillus</taxon>
        <taxon>Aspergillus subgen. Circumdati</taxon>
    </lineage>
</organism>
<dbReference type="InterPro" id="IPR009737">
    <property type="entry name" value="Aim32/Apd1-like"/>
</dbReference>
<dbReference type="OrthoDB" id="272139at2759"/>
<evidence type="ECO:0000313" key="14">
    <source>
        <dbReference type="EMBL" id="OJZ87497.1"/>
    </source>
</evidence>
<feature type="transmembrane region" description="Helical" evidence="12">
    <location>
        <begin position="783"/>
        <end position="801"/>
    </location>
</feature>
<dbReference type="PANTHER" id="PTHR23071:SF1">
    <property type="entry name" value="GPI ETHANOLAMINE PHOSPHATE TRANSFERASE 3"/>
    <property type="match status" value="1"/>
</dbReference>
<proteinExistence type="inferred from homology"/>
<keyword evidence="7" id="KW-0256">Endoplasmic reticulum</keyword>
<dbReference type="Gene3D" id="3.40.30.10">
    <property type="entry name" value="Glutaredoxin"/>
    <property type="match status" value="1"/>
</dbReference>
<dbReference type="UniPathway" id="UPA00196"/>
<evidence type="ECO:0000256" key="1">
    <source>
        <dbReference type="ARBA" id="ARBA00004477"/>
    </source>
</evidence>
<keyword evidence="5" id="KW-0808">Transferase</keyword>
<feature type="transmembrane region" description="Helical" evidence="12">
    <location>
        <begin position="902"/>
        <end position="920"/>
    </location>
</feature>
<feature type="compositionally biased region" description="Polar residues" evidence="11">
    <location>
        <begin position="188"/>
        <end position="197"/>
    </location>
</feature>
<dbReference type="Pfam" id="PF01663">
    <property type="entry name" value="Phosphodiest"/>
    <property type="match status" value="1"/>
</dbReference>
<feature type="compositionally biased region" description="Low complexity" evidence="11">
    <location>
        <begin position="202"/>
        <end position="212"/>
    </location>
</feature>
<feature type="transmembrane region" description="Helical" evidence="12">
    <location>
        <begin position="1154"/>
        <end position="1175"/>
    </location>
</feature>
<keyword evidence="6 12" id="KW-0812">Transmembrane</keyword>
<feature type="transmembrane region" description="Helical" evidence="12">
    <location>
        <begin position="813"/>
        <end position="833"/>
    </location>
</feature>
<dbReference type="AlphaFoldDB" id="A0A1M3TL42"/>
<dbReference type="GO" id="GO:0051377">
    <property type="term" value="F:mannose-ethanolamine phosphotransferase activity"/>
    <property type="evidence" value="ECO:0007669"/>
    <property type="project" value="InterPro"/>
</dbReference>
<feature type="compositionally biased region" description="Polar residues" evidence="11">
    <location>
        <begin position="12"/>
        <end position="22"/>
    </location>
</feature>
<dbReference type="CDD" id="cd03062">
    <property type="entry name" value="TRX_Fd_Sucrase"/>
    <property type="match status" value="1"/>
</dbReference>
<feature type="transmembrane region" description="Helical" evidence="12">
    <location>
        <begin position="1115"/>
        <end position="1133"/>
    </location>
</feature>
<reference evidence="15" key="1">
    <citation type="journal article" date="2017" name="Genome Biol.">
        <title>Comparative genomics reveals high biological diversity and specific adaptations in the industrially and medically important fungal genus Aspergillus.</title>
        <authorList>
            <person name="de Vries R.P."/>
            <person name="Riley R."/>
            <person name="Wiebenga A."/>
            <person name="Aguilar-Osorio G."/>
            <person name="Amillis S."/>
            <person name="Uchima C.A."/>
            <person name="Anderluh G."/>
            <person name="Asadollahi M."/>
            <person name="Askin M."/>
            <person name="Barry K."/>
            <person name="Battaglia E."/>
            <person name="Bayram O."/>
            <person name="Benocci T."/>
            <person name="Braus-Stromeyer S.A."/>
            <person name="Caldana C."/>
            <person name="Canovas D."/>
            <person name="Cerqueira G.C."/>
            <person name="Chen F."/>
            <person name="Chen W."/>
            <person name="Choi C."/>
            <person name="Clum A."/>
            <person name="Dos Santos R.A."/>
            <person name="Damasio A.R."/>
            <person name="Diallinas G."/>
            <person name="Emri T."/>
            <person name="Fekete E."/>
            <person name="Flipphi M."/>
            <person name="Freyberg S."/>
            <person name="Gallo A."/>
            <person name="Gournas C."/>
            <person name="Habgood R."/>
            <person name="Hainaut M."/>
            <person name="Harispe M.L."/>
            <person name="Henrissat B."/>
            <person name="Hilden K.S."/>
            <person name="Hope R."/>
            <person name="Hossain A."/>
            <person name="Karabika E."/>
            <person name="Karaffa L."/>
            <person name="Karanyi Z."/>
            <person name="Krasevec N."/>
            <person name="Kuo A."/>
            <person name="Kusch H."/>
            <person name="LaButti K."/>
            <person name="Lagendijk E.L."/>
            <person name="Lapidus A."/>
            <person name="Levasseur A."/>
            <person name="Lindquist E."/>
            <person name="Lipzen A."/>
            <person name="Logrieco A.F."/>
            <person name="MacCabe A."/>
            <person name="Maekelae M.R."/>
            <person name="Malavazi I."/>
            <person name="Melin P."/>
            <person name="Meyer V."/>
            <person name="Mielnichuk N."/>
            <person name="Miskei M."/>
            <person name="Molnar A.P."/>
            <person name="Mule G."/>
            <person name="Ngan C.Y."/>
            <person name="Orejas M."/>
            <person name="Orosz E."/>
            <person name="Ouedraogo J.P."/>
            <person name="Overkamp K.M."/>
            <person name="Park H.-S."/>
            <person name="Perrone G."/>
            <person name="Piumi F."/>
            <person name="Punt P.J."/>
            <person name="Ram A.F."/>
            <person name="Ramon A."/>
            <person name="Rauscher S."/>
            <person name="Record E."/>
            <person name="Riano-Pachon D.M."/>
            <person name="Robert V."/>
            <person name="Roehrig J."/>
            <person name="Ruller R."/>
            <person name="Salamov A."/>
            <person name="Salih N.S."/>
            <person name="Samson R.A."/>
            <person name="Sandor E."/>
            <person name="Sanguinetti M."/>
            <person name="Schuetze T."/>
            <person name="Sepcic K."/>
            <person name="Shelest E."/>
            <person name="Sherlock G."/>
            <person name="Sophianopoulou V."/>
            <person name="Squina F.M."/>
            <person name="Sun H."/>
            <person name="Susca A."/>
            <person name="Todd R.B."/>
            <person name="Tsang A."/>
            <person name="Unkles S.E."/>
            <person name="van de Wiele N."/>
            <person name="van Rossen-Uffink D."/>
            <person name="Oliveira J.V."/>
            <person name="Vesth T.C."/>
            <person name="Visser J."/>
            <person name="Yu J.-H."/>
            <person name="Zhou M."/>
            <person name="Andersen M.R."/>
            <person name="Archer D.B."/>
            <person name="Baker S.E."/>
            <person name="Benoit I."/>
            <person name="Brakhage A.A."/>
            <person name="Braus G.H."/>
            <person name="Fischer R."/>
            <person name="Frisvad J.C."/>
            <person name="Goldman G.H."/>
            <person name="Houbraken J."/>
            <person name="Oakley B."/>
            <person name="Pocsi I."/>
            <person name="Scazzocchio C."/>
            <person name="Seiboth B."/>
            <person name="vanKuyk P.A."/>
            <person name="Wortman J."/>
            <person name="Dyer P.S."/>
            <person name="Grigoriev I.V."/>
        </authorList>
    </citation>
    <scope>NUCLEOTIDE SEQUENCE [LARGE SCALE GENOMIC DNA]</scope>
    <source>
        <strain evidence="15">CBS 106.47</strain>
    </source>
</reference>
<evidence type="ECO:0000256" key="10">
    <source>
        <dbReference type="ARBA" id="ARBA00023180"/>
    </source>
</evidence>
<feature type="transmembrane region" description="Helical" evidence="12">
    <location>
        <begin position="1069"/>
        <end position="1095"/>
    </location>
</feature>
<keyword evidence="9 12" id="KW-0472">Membrane</keyword>
<dbReference type="GO" id="GO:0005789">
    <property type="term" value="C:endoplasmic reticulum membrane"/>
    <property type="evidence" value="ECO:0007669"/>
    <property type="project" value="UniProtKB-SubCell"/>
</dbReference>
<dbReference type="InterPro" id="IPR037675">
    <property type="entry name" value="PIG-O_N"/>
</dbReference>
<evidence type="ECO:0000256" key="5">
    <source>
        <dbReference type="ARBA" id="ARBA00022679"/>
    </source>
</evidence>
<evidence type="ECO:0000256" key="7">
    <source>
        <dbReference type="ARBA" id="ARBA00022824"/>
    </source>
</evidence>
<evidence type="ECO:0000256" key="3">
    <source>
        <dbReference type="ARBA" id="ARBA00008695"/>
    </source>
</evidence>
<evidence type="ECO:0000256" key="12">
    <source>
        <dbReference type="SAM" id="Phobius"/>
    </source>
</evidence>
<dbReference type="InterPro" id="IPR036249">
    <property type="entry name" value="Thioredoxin-like_sf"/>
</dbReference>
<protein>
    <recommendedName>
        <fullName evidence="13">GPI ethanolamine phosphate transferase 2 C-terminal domain-containing protein</fullName>
    </recommendedName>
</protein>
<keyword evidence="10" id="KW-0325">Glycoprotein</keyword>
<feature type="transmembrane region" description="Helical" evidence="12">
    <location>
        <begin position="845"/>
        <end position="866"/>
    </location>
</feature>
<evidence type="ECO:0000256" key="11">
    <source>
        <dbReference type="SAM" id="MobiDB-lite"/>
    </source>
</evidence>
<dbReference type="EMBL" id="KV878240">
    <property type="protein sequence ID" value="OJZ87497.1"/>
    <property type="molecule type" value="Genomic_DNA"/>
</dbReference>
<feature type="transmembrane region" description="Helical" evidence="12">
    <location>
        <begin position="873"/>
        <end position="890"/>
    </location>
</feature>
<dbReference type="Gene3D" id="3.40.720.10">
    <property type="entry name" value="Alkaline Phosphatase, subunit A"/>
    <property type="match status" value="1"/>
</dbReference>
<gene>
    <name evidence="14" type="ORF">ASPFODRAFT_206341</name>
</gene>
<evidence type="ECO:0000256" key="6">
    <source>
        <dbReference type="ARBA" id="ARBA00022692"/>
    </source>
</evidence>
<evidence type="ECO:0000256" key="9">
    <source>
        <dbReference type="ARBA" id="ARBA00023136"/>
    </source>
</evidence>
<dbReference type="Proteomes" id="UP000184063">
    <property type="component" value="Unassembled WGS sequence"/>
</dbReference>
<feature type="compositionally biased region" description="Basic and acidic residues" evidence="11">
    <location>
        <begin position="23"/>
        <end position="33"/>
    </location>
</feature>
<dbReference type="InterPro" id="IPR002591">
    <property type="entry name" value="Phosphodiest/P_Trfase"/>
</dbReference>
<comment type="pathway">
    <text evidence="2">Glycolipid biosynthesis; glycosylphosphatidylinositol-anchor biosynthesis.</text>
</comment>
<feature type="transmembrane region" description="Helical" evidence="12">
    <location>
        <begin position="1035"/>
        <end position="1057"/>
    </location>
</feature>
<dbReference type="Pfam" id="PF06999">
    <property type="entry name" value="Suc_Fer-like"/>
    <property type="match status" value="1"/>
</dbReference>
<keyword evidence="4" id="KW-0337">GPI-anchor biosynthesis</keyword>
<evidence type="ECO:0000256" key="2">
    <source>
        <dbReference type="ARBA" id="ARBA00004687"/>
    </source>
</evidence>
<dbReference type="GO" id="GO:0006506">
    <property type="term" value="P:GPI anchor biosynthetic process"/>
    <property type="evidence" value="ECO:0007669"/>
    <property type="project" value="UniProtKB-UniPathway"/>
</dbReference>
<dbReference type="InterPro" id="IPR039524">
    <property type="entry name" value="PIGO/GPI13"/>
</dbReference>
<sequence length="1260" mass="139481">MQSILQRGRSFFTPTPSATPQDRSPKDSPKPQEEENDDDNNTPSVDTLFPKTDPAIDGEECLHDCASCTVKYPAKFDVDQEDTMYGNINGWSTHVLVATGKADWVRDVADEEGSVMEAIEKGGLVPSNGKLKLSASNMPVPDEYHYHDAGKQPTTVLLLPRFTIVDHVTPQLAPDLIKYFVNRSPTTTTPLVGGNSNDESEQQQQQQPSTEEQQQEKEEENITDIQSLTSLRSRPSPHSAVILLCSHRTRDARCGQSAPLLRKEFERHLRHLGLYRDMDDERPGGVGIYFINHVGGHKYAANVIIYRRRDFEWYKKTEGTEEEEGAAQGIWLARVRPQDCENIVRYTVLQGKVVKPGEQLRGGLLHTTGLYLFTKGFLLTRQTLDLKSNCSHPPIPISITTNTTTTCWTPPTFSKAIILLIDALRYDFTIPTTNNKTYHNALTTLHTTALTTPHNALLYPFIADPPTTTLQRLKALTTGTLPTFIEAGSNFAGSAVTEDNLISQLHDAGKRLVLLGDDTWMKLFPGYFDPTLSRPYESFLVEDLHTVDDGVYEHLVPLLKGKNEEWDVIIAHFLGVDHVGHRFGPGHESMREKLVQMDGVIREVMERVDDETLLVVMGDHGMDENGNHGGEAADEVRAALWLYSTREVWGVVDGDDGDGDVTVVVGRDMPQVDLASTLALLMGVPVPFSNLGRPIEEAFVGRDGRDWRRLVEVNALVGAQIQRFTVEYQRYGWEGVVGWDRWVDGEVDFGDDEALREYYQRLRGYQGWMLEGYKRMWAQFDPLKMVEGLVVLLLSVVVLVCPQVDGRSGFMKWSGMVVGIVMGVVAVVGHVALTDFAQGSLTDGVILGAALGSVVWNMCPTGLTILRRCFPGGVWSWQAVMFTLLLGIGFASNSYTIWEDRVVLVFLSTFGLCTLGASSHAKGVREASFSVIFMLLSRVVSLSRACREEQLPFCRTSFYRLESSWAWQLSSPVITAVAVLYITRLALRDCAAGNLFWFGLGIPSALLLTTVFNALETASNNGWLAGLLTDDTSKTLRMTVARMVLAIVFVGLATAFTTTPRHRPLELPLIFMTAMLLAGILSSTPTGGLSLAILYYQLISLRHLIPGNSSIKPTIAALLGTLHFFSTGHNATLSSIQWKSAYIPSRDTQYPWSPLLVTINTFAAPIVAACAVSLLHSGENQSQARFLAIHSTVYTVWAVFTALWACILRRHLMLFAIFCPRFLMAGGLLVIVDVLALMNSVLLTTESGLRVEGSNINSSI</sequence>
<dbReference type="Pfam" id="PF19316">
    <property type="entry name" value="PIGO_PIGG"/>
    <property type="match status" value="1"/>
</dbReference>
<comment type="similarity">
    <text evidence="3">Belongs to the PIGG/PIGN/PIGO family. PIGO subfamily.</text>
</comment>
<dbReference type="PANTHER" id="PTHR23071">
    <property type="entry name" value="PHOSPHATIDYLINOSITOL GLYCAN"/>
    <property type="match status" value="1"/>
</dbReference>
<accession>A0A1M3TL42</accession>
<dbReference type="SUPFAM" id="SSF53649">
    <property type="entry name" value="Alkaline phosphatase-like"/>
    <property type="match status" value="1"/>
</dbReference>
<keyword evidence="8 12" id="KW-1133">Transmembrane helix</keyword>
<feature type="transmembrane region" description="Helical" evidence="12">
    <location>
        <begin position="995"/>
        <end position="1015"/>
    </location>
</feature>
<dbReference type="CDD" id="cd16023">
    <property type="entry name" value="GPI_EPT_3"/>
    <property type="match status" value="1"/>
</dbReference>
<dbReference type="SUPFAM" id="SSF52833">
    <property type="entry name" value="Thioredoxin-like"/>
    <property type="match status" value="1"/>
</dbReference>
<evidence type="ECO:0000256" key="8">
    <source>
        <dbReference type="ARBA" id="ARBA00022989"/>
    </source>
</evidence>
<evidence type="ECO:0000256" key="4">
    <source>
        <dbReference type="ARBA" id="ARBA00022502"/>
    </source>
</evidence>
<dbReference type="InterPro" id="IPR017850">
    <property type="entry name" value="Alkaline_phosphatase_core_sf"/>
</dbReference>
<feature type="transmembrane region" description="Helical" evidence="12">
    <location>
        <begin position="1214"/>
        <end position="1238"/>
    </location>
</feature>
<feature type="region of interest" description="Disordered" evidence="11">
    <location>
        <begin position="188"/>
        <end position="222"/>
    </location>
</feature>
<feature type="transmembrane region" description="Helical" evidence="12">
    <location>
        <begin position="1187"/>
        <end position="1207"/>
    </location>
</feature>
<feature type="domain" description="GPI ethanolamine phosphate transferase 2 C-terminal" evidence="13">
    <location>
        <begin position="1037"/>
        <end position="1225"/>
    </location>
</feature>
<name>A0A1M3TL42_ASPLC</name>
<comment type="subcellular location">
    <subcellularLocation>
        <location evidence="1">Endoplasmic reticulum membrane</location>
        <topology evidence="1">Multi-pass membrane protein</topology>
    </subcellularLocation>
</comment>
<dbReference type="VEuPathDB" id="FungiDB:ASPFODRAFT_206341"/>
<evidence type="ECO:0000313" key="15">
    <source>
        <dbReference type="Proteomes" id="UP000184063"/>
    </source>
</evidence>
<evidence type="ECO:0000259" key="13">
    <source>
        <dbReference type="Pfam" id="PF19316"/>
    </source>
</evidence>